<sequence length="790" mass="90388">MEATKKRQTTLSFLTQAGSELKPPVEKKKKLNSRKLQLTTAQKWVNTTLAKYNANEWLEILYNGNYVTALQCTVCRQYTKQIDIYKGYTPEWGSDEGSCRIQHSAAVDHANGLPHQRAYELAMKSKGMDVSERNDKLSNLQKEMRQTDILSGLKTMTTKDLNLTKKKFEVAYFIAKEELPLSVYPKILRLEENHGVEFGQAYRNKITCGTFIDYIGLSLSNILRNKLKTRNYFSILIDASTDVSAIEKEAIFIISFDPTPIGKTEICVECSFLSISDLEHGTSEGVFNKISQSLESEGIENFKTKLVGFGADGAAVNRGSRTSVNVLLQKEIPWVTFGWCVAHRLELALKNKFAQMKAFNDVNNIILKMYNIYKKSPKKLRQLGNLVAILEEGNSFDIAGIRPKKASGTRWIAHKIQALEMILDKYGVYMKHLENMTADFSFTQAERAKFKGYHQQWNHGRIPLYIALFIEVLSPAKLLSLSFQSNEIDSVASSGFIEQTKKQLSRLKKKEFNDLPTVKRFLAKVKNNTGKYSFQDVELHDFTNALTLVKNSKSMIVSLIAESIEERLETQNTVPDMYGMLILNTGSWFQNNTNNSFADDNIEKLYDFYNMPLRNAGFTGSVNNMLDAWHNLVDYTVKYLAPDKTEYRKVWYQIFSSSMKKDWSPVLLLVELLFVLPVSNGKVERLFSLMNRIKTDTRNRLTEKRLNNLIRVCTDETNSGEFDVNPAIELWAEDTLRRPTQESRKTYSKKEKKKTTIKTLIDLESSSDESLDLKLSFDETLDNESDETYI</sequence>
<protein>
    <submittedName>
        <fullName evidence="2">Zinc finger protein 862-like</fullName>
    </submittedName>
</protein>
<dbReference type="SUPFAM" id="SSF53098">
    <property type="entry name" value="Ribonuclease H-like"/>
    <property type="match status" value="1"/>
</dbReference>
<evidence type="ECO:0000313" key="1">
    <source>
        <dbReference type="Proteomes" id="UP001652625"/>
    </source>
</evidence>
<dbReference type="RefSeq" id="XP_065645796.1">
    <property type="nucleotide sequence ID" value="XM_065789724.1"/>
</dbReference>
<accession>A0ABM4BA71</accession>
<dbReference type="GeneID" id="136076250"/>
<gene>
    <name evidence="2" type="primary">LOC136076250</name>
</gene>
<dbReference type="PANTHER" id="PTHR46880">
    <property type="entry name" value="RAS-ASSOCIATING DOMAIN-CONTAINING PROTEIN"/>
    <property type="match status" value="1"/>
</dbReference>
<evidence type="ECO:0000313" key="2">
    <source>
        <dbReference type="RefSeq" id="XP_065645796.1"/>
    </source>
</evidence>
<dbReference type="PANTHER" id="PTHR46880:SF9">
    <property type="entry name" value="ZINC FINGER PROTEIN 862"/>
    <property type="match status" value="1"/>
</dbReference>
<reference evidence="2" key="2">
    <citation type="submission" date="2025-08" db="UniProtKB">
        <authorList>
            <consortium name="RefSeq"/>
        </authorList>
    </citation>
    <scope>IDENTIFICATION</scope>
</reference>
<proteinExistence type="predicted"/>
<dbReference type="InterPro" id="IPR012337">
    <property type="entry name" value="RNaseH-like_sf"/>
</dbReference>
<reference evidence="1" key="1">
    <citation type="submission" date="2025-05" db="UniProtKB">
        <authorList>
            <consortium name="RefSeq"/>
        </authorList>
    </citation>
    <scope>NUCLEOTIDE SEQUENCE [LARGE SCALE GENOMIC DNA]</scope>
</reference>
<keyword evidence="1" id="KW-1185">Reference proteome</keyword>
<organism evidence="1 2">
    <name type="scientific">Hydra vulgaris</name>
    <name type="common">Hydra</name>
    <name type="synonym">Hydra attenuata</name>
    <dbReference type="NCBI Taxonomy" id="6087"/>
    <lineage>
        <taxon>Eukaryota</taxon>
        <taxon>Metazoa</taxon>
        <taxon>Cnidaria</taxon>
        <taxon>Hydrozoa</taxon>
        <taxon>Hydroidolina</taxon>
        <taxon>Anthoathecata</taxon>
        <taxon>Aplanulata</taxon>
        <taxon>Hydridae</taxon>
        <taxon>Hydra</taxon>
    </lineage>
</organism>
<dbReference type="Proteomes" id="UP001652625">
    <property type="component" value="Chromosome 02"/>
</dbReference>
<name>A0ABM4BA71_HYDVU</name>